<accession>A0A1F6E8C8</accession>
<comment type="caution">
    <text evidence="1">The sequence shown here is derived from an EMBL/GenBank/DDBJ whole genome shotgun (WGS) entry which is preliminary data.</text>
</comment>
<protein>
    <recommendedName>
        <fullName evidence="3">NTP pyrophosphohydrolase MazG putative catalytic core domain-containing protein</fullName>
    </recommendedName>
</protein>
<sequence>MRSMAEWQRALGEAAKRKFPDSRWSQSDRLASIRKQLEDVEASFKVESGEMKSDDHRHQDSDHRIAALIADILILAQTRGTDVEAELQKVLEWFESRDGQT</sequence>
<dbReference type="Proteomes" id="UP000176914">
    <property type="component" value="Unassembled WGS sequence"/>
</dbReference>
<gene>
    <name evidence="1" type="ORF">A3C20_00830</name>
</gene>
<evidence type="ECO:0000313" key="1">
    <source>
        <dbReference type="EMBL" id="OGG69432.1"/>
    </source>
</evidence>
<proteinExistence type="predicted"/>
<evidence type="ECO:0000313" key="2">
    <source>
        <dbReference type="Proteomes" id="UP000176914"/>
    </source>
</evidence>
<dbReference type="EMBL" id="MFLL01000012">
    <property type="protein sequence ID" value="OGG69432.1"/>
    <property type="molecule type" value="Genomic_DNA"/>
</dbReference>
<organism evidence="1 2">
    <name type="scientific">Candidatus Kaiserbacteria bacterium RIFCSPHIGHO2_02_FULL_55_25</name>
    <dbReference type="NCBI Taxonomy" id="1798498"/>
    <lineage>
        <taxon>Bacteria</taxon>
        <taxon>Candidatus Kaiseribacteriota</taxon>
    </lineage>
</organism>
<name>A0A1F6E8C8_9BACT</name>
<evidence type="ECO:0008006" key="3">
    <source>
        <dbReference type="Google" id="ProtNLM"/>
    </source>
</evidence>
<dbReference type="AlphaFoldDB" id="A0A1F6E8C8"/>
<reference evidence="1 2" key="1">
    <citation type="journal article" date="2016" name="Nat. Commun.">
        <title>Thousands of microbial genomes shed light on interconnected biogeochemical processes in an aquifer system.</title>
        <authorList>
            <person name="Anantharaman K."/>
            <person name="Brown C.T."/>
            <person name="Hug L.A."/>
            <person name="Sharon I."/>
            <person name="Castelle C.J."/>
            <person name="Probst A.J."/>
            <person name="Thomas B.C."/>
            <person name="Singh A."/>
            <person name="Wilkins M.J."/>
            <person name="Karaoz U."/>
            <person name="Brodie E.L."/>
            <person name="Williams K.H."/>
            <person name="Hubbard S.S."/>
            <person name="Banfield J.F."/>
        </authorList>
    </citation>
    <scope>NUCLEOTIDE SEQUENCE [LARGE SCALE GENOMIC DNA]</scope>
</reference>